<evidence type="ECO:0000256" key="3">
    <source>
        <dbReference type="ARBA" id="ARBA00023163"/>
    </source>
</evidence>
<protein>
    <submittedName>
        <fullName evidence="5">Helix-turn-helix domain-containing protein</fullName>
    </submittedName>
</protein>
<dbReference type="EMBL" id="FNBP01000005">
    <property type="protein sequence ID" value="SDG17869.1"/>
    <property type="molecule type" value="Genomic_DNA"/>
</dbReference>
<keyword evidence="2" id="KW-0238">DNA-binding</keyword>
<gene>
    <name evidence="5" type="ORF">SAMN04489759_10586</name>
</gene>
<dbReference type="InterPro" id="IPR001387">
    <property type="entry name" value="Cro/C1-type_HTH"/>
</dbReference>
<proteinExistence type="predicted"/>
<dbReference type="Gene3D" id="2.10.109.10">
    <property type="entry name" value="Umud Fragment, subunit A"/>
    <property type="match status" value="1"/>
</dbReference>
<dbReference type="InterPro" id="IPR010982">
    <property type="entry name" value="Lambda_DNA-bd_dom_sf"/>
</dbReference>
<dbReference type="GO" id="GO:0003677">
    <property type="term" value="F:DNA binding"/>
    <property type="evidence" value="ECO:0007669"/>
    <property type="project" value="UniProtKB-KW"/>
</dbReference>
<evidence type="ECO:0000259" key="4">
    <source>
        <dbReference type="PROSITE" id="PS50943"/>
    </source>
</evidence>
<dbReference type="Proteomes" id="UP000199399">
    <property type="component" value="Unassembled WGS sequence"/>
</dbReference>
<evidence type="ECO:0000313" key="6">
    <source>
        <dbReference type="Proteomes" id="UP000199399"/>
    </source>
</evidence>
<dbReference type="PANTHER" id="PTHR40661:SF3">
    <property type="entry name" value="FELS-1 PROPHAGE TRANSCRIPTIONAL REGULATOR"/>
    <property type="match status" value="1"/>
</dbReference>
<sequence length="203" mass="22175">MGLSREAFAEPLGVSADKIRHIETGKQRADHEVLGALRTVYGVDLNELFEGEIGSETGTASAPSFVTVPKYTVSASAGNGGSFVSDPLEITHYAFQESWIKGKGLDPKMLHIVRVKGDSMEPKLIDGDLILVDRAQAMPSDGSTYVVRIWDELVVKHVQRTGKDSISLISANKVYPPRELDLPLDEASFEIIGRVVASMHEWP</sequence>
<feature type="domain" description="HTH cro/C1-type" evidence="4">
    <location>
        <begin position="2"/>
        <end position="48"/>
    </location>
</feature>
<evidence type="ECO:0000256" key="1">
    <source>
        <dbReference type="ARBA" id="ARBA00023015"/>
    </source>
</evidence>
<keyword evidence="1" id="KW-0805">Transcription regulation</keyword>
<dbReference type="Pfam" id="PF13560">
    <property type="entry name" value="HTH_31"/>
    <property type="match status" value="1"/>
</dbReference>
<evidence type="ECO:0000256" key="2">
    <source>
        <dbReference type="ARBA" id="ARBA00023125"/>
    </source>
</evidence>
<dbReference type="PROSITE" id="PS50943">
    <property type="entry name" value="HTH_CROC1"/>
    <property type="match status" value="1"/>
</dbReference>
<dbReference type="InterPro" id="IPR039418">
    <property type="entry name" value="LexA-like"/>
</dbReference>
<dbReference type="CDD" id="cd00093">
    <property type="entry name" value="HTH_XRE"/>
    <property type="match status" value="1"/>
</dbReference>
<name>A0A1G7S5X8_9RHOB</name>
<dbReference type="Pfam" id="PF00717">
    <property type="entry name" value="Peptidase_S24"/>
    <property type="match status" value="1"/>
</dbReference>
<dbReference type="CDD" id="cd06529">
    <property type="entry name" value="S24_LexA-like"/>
    <property type="match status" value="1"/>
</dbReference>
<dbReference type="InterPro" id="IPR015927">
    <property type="entry name" value="Peptidase_S24_S26A/B/C"/>
</dbReference>
<dbReference type="STRING" id="218672.SAMN04489759_10586"/>
<evidence type="ECO:0000313" key="5">
    <source>
        <dbReference type="EMBL" id="SDG17869.1"/>
    </source>
</evidence>
<dbReference type="Gene3D" id="1.10.260.40">
    <property type="entry name" value="lambda repressor-like DNA-binding domains"/>
    <property type="match status" value="1"/>
</dbReference>
<keyword evidence="3" id="KW-0804">Transcription</keyword>
<dbReference type="SUPFAM" id="SSF51306">
    <property type="entry name" value="LexA/Signal peptidase"/>
    <property type="match status" value="1"/>
</dbReference>
<keyword evidence="6" id="KW-1185">Reference proteome</keyword>
<reference evidence="6" key="1">
    <citation type="submission" date="2016-10" db="EMBL/GenBank/DDBJ databases">
        <authorList>
            <person name="Varghese N."/>
            <person name="Submissions S."/>
        </authorList>
    </citation>
    <scope>NUCLEOTIDE SEQUENCE [LARGE SCALE GENOMIC DNA]</scope>
    <source>
        <strain evidence="6">DSM 16477</strain>
    </source>
</reference>
<dbReference type="SUPFAM" id="SSF47413">
    <property type="entry name" value="lambda repressor-like DNA-binding domains"/>
    <property type="match status" value="1"/>
</dbReference>
<organism evidence="5 6">
    <name type="scientific">Sulfitobacter delicatus</name>
    <dbReference type="NCBI Taxonomy" id="218672"/>
    <lineage>
        <taxon>Bacteria</taxon>
        <taxon>Pseudomonadati</taxon>
        <taxon>Pseudomonadota</taxon>
        <taxon>Alphaproteobacteria</taxon>
        <taxon>Rhodobacterales</taxon>
        <taxon>Roseobacteraceae</taxon>
        <taxon>Sulfitobacter</taxon>
    </lineage>
</organism>
<dbReference type="InterPro" id="IPR036286">
    <property type="entry name" value="LexA/Signal_pep-like_sf"/>
</dbReference>
<dbReference type="PANTHER" id="PTHR40661">
    <property type="match status" value="1"/>
</dbReference>
<dbReference type="AlphaFoldDB" id="A0A1G7S5X8"/>
<accession>A0A1G7S5X8</accession>